<dbReference type="InterPro" id="IPR004358">
    <property type="entry name" value="Sig_transdc_His_kin-like_C"/>
</dbReference>
<keyword evidence="5 13" id="KW-0597">Phosphoprotein</keyword>
<dbReference type="Gene3D" id="1.20.120.160">
    <property type="entry name" value="HPT domain"/>
    <property type="match status" value="1"/>
</dbReference>
<evidence type="ECO:0000256" key="14">
    <source>
        <dbReference type="SAM" id="Coils"/>
    </source>
</evidence>
<feature type="modified residue" description="Phosphohistidine" evidence="12">
    <location>
        <position position="718"/>
    </location>
</feature>
<evidence type="ECO:0000259" key="18">
    <source>
        <dbReference type="PROSITE" id="PS50113"/>
    </source>
</evidence>
<feature type="coiled-coil region" evidence="14">
    <location>
        <begin position="118"/>
        <end position="145"/>
    </location>
</feature>
<dbReference type="InterPro" id="IPR036641">
    <property type="entry name" value="HPT_dom_sf"/>
</dbReference>
<comment type="caution">
    <text evidence="20">The sequence shown here is derived from an EMBL/GenBank/DDBJ whole genome shotgun (WGS) entry which is preliminary data.</text>
</comment>
<name>A0ABS7Y786_9BURK</name>
<evidence type="ECO:0000256" key="2">
    <source>
        <dbReference type="ARBA" id="ARBA00004651"/>
    </source>
</evidence>
<evidence type="ECO:0000313" key="21">
    <source>
        <dbReference type="Proteomes" id="UP001198602"/>
    </source>
</evidence>
<feature type="domain" description="PAC" evidence="18">
    <location>
        <begin position="84"/>
        <end position="134"/>
    </location>
</feature>
<keyword evidence="9" id="KW-1133">Transmembrane helix</keyword>
<dbReference type="SMART" id="SM00388">
    <property type="entry name" value="HisKA"/>
    <property type="match status" value="1"/>
</dbReference>
<keyword evidence="4" id="KW-1003">Cell membrane</keyword>
<keyword evidence="6" id="KW-0812">Transmembrane</keyword>
<dbReference type="InterPro" id="IPR011006">
    <property type="entry name" value="CheY-like_superfamily"/>
</dbReference>
<evidence type="ECO:0000256" key="5">
    <source>
        <dbReference type="ARBA" id="ARBA00022553"/>
    </source>
</evidence>
<gene>
    <name evidence="20" type="ORF">LE190_06310</name>
</gene>
<feature type="domain" description="Response regulatory" evidence="16">
    <location>
        <begin position="536"/>
        <end position="653"/>
    </location>
</feature>
<dbReference type="InterPro" id="IPR036890">
    <property type="entry name" value="HATPase_C_sf"/>
</dbReference>
<dbReference type="Gene3D" id="1.10.287.130">
    <property type="match status" value="1"/>
</dbReference>
<dbReference type="PANTHER" id="PTHR45339">
    <property type="entry name" value="HYBRID SIGNAL TRANSDUCTION HISTIDINE KINASE J"/>
    <property type="match status" value="1"/>
</dbReference>
<dbReference type="Proteomes" id="UP001198602">
    <property type="component" value="Unassembled WGS sequence"/>
</dbReference>
<dbReference type="PROSITE" id="PS50109">
    <property type="entry name" value="HIS_KIN"/>
    <property type="match status" value="1"/>
</dbReference>
<evidence type="ECO:0000256" key="13">
    <source>
        <dbReference type="PROSITE-ProRule" id="PRU00169"/>
    </source>
</evidence>
<evidence type="ECO:0000259" key="19">
    <source>
        <dbReference type="PROSITE" id="PS50894"/>
    </source>
</evidence>
<feature type="domain" description="PAS" evidence="17">
    <location>
        <begin position="6"/>
        <end position="59"/>
    </location>
</feature>
<dbReference type="InterPro" id="IPR003594">
    <property type="entry name" value="HATPase_dom"/>
</dbReference>
<evidence type="ECO:0000256" key="10">
    <source>
        <dbReference type="ARBA" id="ARBA00023012"/>
    </source>
</evidence>
<dbReference type="InterPro" id="IPR000700">
    <property type="entry name" value="PAS-assoc_C"/>
</dbReference>
<dbReference type="SUPFAM" id="SSF47384">
    <property type="entry name" value="Homodimeric domain of signal transducing histidine kinase"/>
    <property type="match status" value="1"/>
</dbReference>
<feature type="modified residue" description="4-aspartylphosphate" evidence="13">
    <location>
        <position position="585"/>
    </location>
</feature>
<evidence type="ECO:0000256" key="12">
    <source>
        <dbReference type="PROSITE-ProRule" id="PRU00110"/>
    </source>
</evidence>
<keyword evidence="8" id="KW-0067">ATP-binding</keyword>
<dbReference type="Gene3D" id="3.30.565.10">
    <property type="entry name" value="Histidine kinase-like ATPase, C-terminal domain"/>
    <property type="match status" value="1"/>
</dbReference>
<dbReference type="InterPro" id="IPR001789">
    <property type="entry name" value="Sig_transdc_resp-reg_receiver"/>
</dbReference>
<evidence type="ECO:0000259" key="16">
    <source>
        <dbReference type="PROSITE" id="PS50110"/>
    </source>
</evidence>
<evidence type="ECO:0000256" key="6">
    <source>
        <dbReference type="ARBA" id="ARBA00022692"/>
    </source>
</evidence>
<dbReference type="PRINTS" id="PR00344">
    <property type="entry name" value="BCTRLSENSOR"/>
</dbReference>
<reference evidence="20 21" key="1">
    <citation type="submission" date="2021-07" db="EMBL/GenBank/DDBJ databases">
        <title>Characterization of Violacein-producing bacteria and related species.</title>
        <authorList>
            <person name="Wilson H.S."/>
            <person name="De Leon M.E."/>
        </authorList>
    </citation>
    <scope>NUCLEOTIDE SEQUENCE [LARGE SCALE GENOMIC DNA]</scope>
    <source>
        <strain evidence="20 21">HSC-2F05</strain>
    </source>
</reference>
<dbReference type="RefSeq" id="WP_225237878.1">
    <property type="nucleotide sequence ID" value="NZ_JAHYBX010000001.1"/>
</dbReference>
<dbReference type="Pfam" id="PF00072">
    <property type="entry name" value="Response_reg"/>
    <property type="match status" value="2"/>
</dbReference>
<dbReference type="CDD" id="cd16922">
    <property type="entry name" value="HATPase_EvgS-ArcB-TorS-like"/>
    <property type="match status" value="1"/>
</dbReference>
<dbReference type="CDD" id="cd17546">
    <property type="entry name" value="REC_hyHK_CKI1_RcsC-like"/>
    <property type="match status" value="1"/>
</dbReference>
<keyword evidence="21" id="KW-1185">Reference proteome</keyword>
<dbReference type="Pfam" id="PF02518">
    <property type="entry name" value="HATPase_c"/>
    <property type="match status" value="1"/>
</dbReference>
<dbReference type="InterPro" id="IPR003661">
    <property type="entry name" value="HisK_dim/P_dom"/>
</dbReference>
<dbReference type="InterPro" id="IPR035965">
    <property type="entry name" value="PAS-like_dom_sf"/>
</dbReference>
<dbReference type="CDD" id="cd00130">
    <property type="entry name" value="PAS"/>
    <property type="match status" value="1"/>
</dbReference>
<feature type="modified residue" description="4-aspartylphosphate" evidence="13">
    <location>
        <position position="444"/>
    </location>
</feature>
<protein>
    <recommendedName>
        <fullName evidence="3">histidine kinase</fullName>
        <ecNumber evidence="3">2.7.13.3</ecNumber>
    </recommendedName>
</protein>
<dbReference type="SMART" id="SM00091">
    <property type="entry name" value="PAS"/>
    <property type="match status" value="1"/>
</dbReference>
<evidence type="ECO:0000256" key="1">
    <source>
        <dbReference type="ARBA" id="ARBA00000085"/>
    </source>
</evidence>
<dbReference type="PROSITE" id="PS50112">
    <property type="entry name" value="PAS"/>
    <property type="match status" value="1"/>
</dbReference>
<dbReference type="SUPFAM" id="SSF55785">
    <property type="entry name" value="PYP-like sensor domain (PAS domain)"/>
    <property type="match status" value="1"/>
</dbReference>
<sequence>MPSKLTAEQVLGILDVADNAIVSIGEDQRIVFFNQGAERIFGWRREEVLGRELEILMPERFRAGHGRHMAGFHQGPTTARRMGERGTIYAVRKDGTEFPAEASISRLKSGSEWLLTAILQDISERRAYERELEAQKEKAEAAVRAKSVFLANMSHEIRTPLNAVIGMTSLLLNTALDEEQRDHTETIRNSGEALLSIINDLLDYSKIDAGRLDLEHQAFEVRRCVEDALDLVAPGTGGKQIELSCMIDPAVPATVMADATRLRQILVNLLSNAVKFTHSGEVLIELSADQAEGERTTLHFTVSDTGIGIPPHRLEDIFDSFTQVDASTTRQYGGTGLGLTISRRLAQIMGGTLTVESELGSGSRFVLSIPVQAVAGERAGDLLKAQAAGLAGRRVLIVDDNPTNRRILMRQALSWDMVPSAAASAAEALDLVQHGHGFDLGVLDMHMPDVDGLGLATAIRKSEQGRALPLVLLTSIGLRLHAPDAGGDGDALFAARLNKPVKPAVLLEALLRALGQSKQATAPAQAAPVAAQGNIEILVAEDNAINQKVIRQQLRRLGYRADVVGNGVEVIEALERQDYGVILMDMQMPEMDGIEATRRLRRRFTGTSAPYIIAMTANALPGDRERCLDAGMDAYLPKPVILDDLRAALALGIEQVQGRGRMALVLDPARLSELDPDGGGELAAELGAAFADEVPGLLEKAQAAVRAQDAAALAAVAHYLLSSIDIIGAQRMRLHCMHLELLGRAGNLDGAQEELAALAREFEAVRAALRGTG</sequence>
<dbReference type="SMART" id="SM00387">
    <property type="entry name" value="HATPase_c"/>
    <property type="match status" value="1"/>
</dbReference>
<keyword evidence="14" id="KW-0175">Coiled coil</keyword>
<dbReference type="PROSITE" id="PS50110">
    <property type="entry name" value="RESPONSE_REGULATORY"/>
    <property type="match status" value="2"/>
</dbReference>
<dbReference type="PANTHER" id="PTHR45339:SF1">
    <property type="entry name" value="HYBRID SIGNAL TRANSDUCTION HISTIDINE KINASE J"/>
    <property type="match status" value="1"/>
</dbReference>
<dbReference type="Pfam" id="PF00512">
    <property type="entry name" value="HisKA"/>
    <property type="match status" value="1"/>
</dbReference>
<feature type="domain" description="Response regulatory" evidence="16">
    <location>
        <begin position="394"/>
        <end position="514"/>
    </location>
</feature>
<keyword evidence="11" id="KW-0472">Membrane</keyword>
<dbReference type="EC" id="2.7.13.3" evidence="3"/>
<evidence type="ECO:0000256" key="3">
    <source>
        <dbReference type="ARBA" id="ARBA00012438"/>
    </source>
</evidence>
<dbReference type="NCBIfam" id="TIGR00229">
    <property type="entry name" value="sensory_box"/>
    <property type="match status" value="1"/>
</dbReference>
<dbReference type="SMART" id="SM00448">
    <property type="entry name" value="REC"/>
    <property type="match status" value="2"/>
</dbReference>
<dbReference type="PROSITE" id="PS50113">
    <property type="entry name" value="PAC"/>
    <property type="match status" value="1"/>
</dbReference>
<comment type="catalytic activity">
    <reaction evidence="1">
        <text>ATP + protein L-histidine = ADP + protein N-phospho-L-histidine.</text>
        <dbReference type="EC" id="2.7.13.3"/>
    </reaction>
</comment>
<dbReference type="InterPro" id="IPR005467">
    <property type="entry name" value="His_kinase_dom"/>
</dbReference>
<dbReference type="Pfam" id="PF01627">
    <property type="entry name" value="Hpt"/>
    <property type="match status" value="1"/>
</dbReference>
<keyword evidence="10" id="KW-0902">Two-component regulatory system</keyword>
<dbReference type="SUPFAM" id="SSF52172">
    <property type="entry name" value="CheY-like"/>
    <property type="match status" value="2"/>
</dbReference>
<evidence type="ECO:0000256" key="9">
    <source>
        <dbReference type="ARBA" id="ARBA00022989"/>
    </source>
</evidence>
<evidence type="ECO:0000256" key="7">
    <source>
        <dbReference type="ARBA" id="ARBA00022741"/>
    </source>
</evidence>
<evidence type="ECO:0000256" key="4">
    <source>
        <dbReference type="ARBA" id="ARBA00022475"/>
    </source>
</evidence>
<feature type="domain" description="Histidine kinase" evidence="15">
    <location>
        <begin position="152"/>
        <end position="373"/>
    </location>
</feature>
<evidence type="ECO:0000259" key="17">
    <source>
        <dbReference type="PROSITE" id="PS50112"/>
    </source>
</evidence>
<dbReference type="InterPro" id="IPR036097">
    <property type="entry name" value="HisK_dim/P_sf"/>
</dbReference>
<accession>A0ABS7Y786</accession>
<evidence type="ECO:0000256" key="11">
    <source>
        <dbReference type="ARBA" id="ARBA00023136"/>
    </source>
</evidence>
<dbReference type="PROSITE" id="PS50894">
    <property type="entry name" value="HPT"/>
    <property type="match status" value="1"/>
</dbReference>
<dbReference type="SUPFAM" id="SSF47226">
    <property type="entry name" value="Histidine-containing phosphotransfer domain, HPT domain"/>
    <property type="match status" value="1"/>
</dbReference>
<dbReference type="CDD" id="cd00082">
    <property type="entry name" value="HisKA"/>
    <property type="match status" value="1"/>
</dbReference>
<proteinExistence type="predicted"/>
<evidence type="ECO:0000256" key="8">
    <source>
        <dbReference type="ARBA" id="ARBA00022840"/>
    </source>
</evidence>
<organism evidence="20 21">
    <name type="scientific">Massilia hydrophila</name>
    <dbReference type="NCBI Taxonomy" id="3044279"/>
    <lineage>
        <taxon>Bacteria</taxon>
        <taxon>Pseudomonadati</taxon>
        <taxon>Pseudomonadota</taxon>
        <taxon>Betaproteobacteria</taxon>
        <taxon>Burkholderiales</taxon>
        <taxon>Oxalobacteraceae</taxon>
        <taxon>Telluria group</taxon>
        <taxon>Massilia</taxon>
    </lineage>
</organism>
<keyword evidence="7" id="KW-0547">Nucleotide-binding</keyword>
<dbReference type="Pfam" id="PF13426">
    <property type="entry name" value="PAS_9"/>
    <property type="match status" value="1"/>
</dbReference>
<evidence type="ECO:0000259" key="15">
    <source>
        <dbReference type="PROSITE" id="PS50109"/>
    </source>
</evidence>
<feature type="domain" description="HPt" evidence="19">
    <location>
        <begin position="679"/>
        <end position="772"/>
    </location>
</feature>
<dbReference type="InterPro" id="IPR000014">
    <property type="entry name" value="PAS"/>
</dbReference>
<dbReference type="Gene3D" id="3.40.50.2300">
    <property type="match status" value="2"/>
</dbReference>
<evidence type="ECO:0000313" key="20">
    <source>
        <dbReference type="EMBL" id="MCA1855539.1"/>
    </source>
</evidence>
<dbReference type="Gene3D" id="3.30.450.20">
    <property type="entry name" value="PAS domain"/>
    <property type="match status" value="1"/>
</dbReference>
<dbReference type="InterPro" id="IPR008207">
    <property type="entry name" value="Sig_transdc_His_kin_Hpt_dom"/>
</dbReference>
<dbReference type="EMBL" id="JAHYBX010000001">
    <property type="protein sequence ID" value="MCA1855539.1"/>
    <property type="molecule type" value="Genomic_DNA"/>
</dbReference>
<dbReference type="SUPFAM" id="SSF55874">
    <property type="entry name" value="ATPase domain of HSP90 chaperone/DNA topoisomerase II/histidine kinase"/>
    <property type="match status" value="1"/>
</dbReference>
<comment type="subcellular location">
    <subcellularLocation>
        <location evidence="2">Cell membrane</location>
        <topology evidence="2">Multi-pass membrane protein</topology>
    </subcellularLocation>
</comment>